<evidence type="ECO:0000259" key="5">
    <source>
        <dbReference type="Pfam" id="PF11831"/>
    </source>
</evidence>
<feature type="compositionally biased region" description="Basic and acidic residues" evidence="4">
    <location>
        <begin position="1318"/>
        <end position="1337"/>
    </location>
</feature>
<feature type="compositionally biased region" description="Basic residues" evidence="4">
    <location>
        <begin position="475"/>
        <end position="487"/>
    </location>
</feature>
<feature type="compositionally biased region" description="Basic and acidic residues" evidence="4">
    <location>
        <begin position="421"/>
        <end position="442"/>
    </location>
</feature>
<dbReference type="PANTHER" id="PTHR45885">
    <property type="entry name" value="CELL DIVISION CYCLE 5-LIKE PROTEIN"/>
    <property type="match status" value="1"/>
</dbReference>
<protein>
    <recommendedName>
        <fullName evidence="5">Pre-mRNA splicing factor component Cdc5p/Cef1 C-terminal domain-containing protein</fullName>
    </recommendedName>
</protein>
<dbReference type="GO" id="GO:0000981">
    <property type="term" value="F:DNA-binding transcription factor activity, RNA polymerase II-specific"/>
    <property type="evidence" value="ECO:0007669"/>
    <property type="project" value="TreeGrafter"/>
</dbReference>
<feature type="region of interest" description="Disordered" evidence="4">
    <location>
        <begin position="903"/>
        <end position="956"/>
    </location>
</feature>
<dbReference type="EMBL" id="CADCXV010000846">
    <property type="protein sequence ID" value="CAB0037108.1"/>
    <property type="molecule type" value="Genomic_DNA"/>
</dbReference>
<feature type="region of interest" description="Disordered" evidence="4">
    <location>
        <begin position="663"/>
        <end position="883"/>
    </location>
</feature>
<feature type="compositionally biased region" description="Basic and acidic residues" evidence="4">
    <location>
        <begin position="1032"/>
        <end position="1050"/>
    </location>
</feature>
<feature type="compositionally biased region" description="Basic residues" evidence="4">
    <location>
        <begin position="1194"/>
        <end position="1204"/>
    </location>
</feature>
<dbReference type="Proteomes" id="UP000479190">
    <property type="component" value="Unassembled WGS sequence"/>
</dbReference>
<feature type="compositionally biased region" description="Low complexity" evidence="4">
    <location>
        <begin position="1009"/>
        <end position="1030"/>
    </location>
</feature>
<feature type="domain" description="Pre-mRNA splicing factor component Cdc5p/Cef1 C-terminal" evidence="5">
    <location>
        <begin position="1461"/>
        <end position="1595"/>
    </location>
</feature>
<keyword evidence="7" id="KW-1185">Reference proteome</keyword>
<feature type="compositionally biased region" description="Low complexity" evidence="4">
    <location>
        <begin position="692"/>
        <end position="721"/>
    </location>
</feature>
<feature type="compositionally biased region" description="Basic and acidic residues" evidence="4">
    <location>
        <begin position="743"/>
        <end position="769"/>
    </location>
</feature>
<feature type="coiled-coil region" evidence="3">
    <location>
        <begin position="1623"/>
        <end position="1650"/>
    </location>
</feature>
<dbReference type="PANTHER" id="PTHR45885:SF1">
    <property type="entry name" value="CELL DIVISION CYCLE 5-LIKE PROTEIN"/>
    <property type="match status" value="1"/>
</dbReference>
<dbReference type="Pfam" id="PF11831">
    <property type="entry name" value="Myb_Cef"/>
    <property type="match status" value="1"/>
</dbReference>
<evidence type="ECO:0000256" key="3">
    <source>
        <dbReference type="SAM" id="Coils"/>
    </source>
</evidence>
<feature type="compositionally biased region" description="Basic and acidic residues" evidence="4">
    <location>
        <begin position="675"/>
        <end position="690"/>
    </location>
</feature>
<dbReference type="InterPro" id="IPR021786">
    <property type="entry name" value="Cdc5p/Cef1_C"/>
</dbReference>
<sequence>MSVSTLTKNNSSSFLPIAPKTGLTVPVVESESNQPKLFFRTVNVPRHLLNPPLMEIQSKIICQPKQNEAITLYANDEQAQTVAAPVTSIIPPITCEESSLSFTGTGLSPFFKSLRAERPKTIEDNNQEPVVIETIDVEIEEMMSTNNEKIQAIEPVSEIVTENQQVIEKKDSSESQPSAEKYALSLSTVQEVPSMMEQSTSEVAVTAATTETTAADSQQRSDGGGDNRLAARIATEQQHHHYPIVKRTPQSMRVSRTNPNPARARLSLSTPRRRERHVRALDFDTPKKGCGPNGEPRDKDASSSSGRRLHAVCRAGLFTSPPDAAVAADNNKRRPLVVATATTGQRKIRTLSPVQYQRVPVPIATRSPAPKLQGNWNKVTGIGLILGESESSMDRSTEYSQGSAKEEEQPQQQQQQPKQTQEAKKDKEKKETGKSWDSDLREIIGAGLQEEPKVKRKRTRKRSKPDDSDGESPKKTGKTPKKRRGKTLSRSNSNVETQPQSDNESSAITKNSNKPDSEIESSTIATDDAANNKENTAKNREAELELLAGRVITYHLPSLGDIVTPSKNEMTVPPTPKILTTPGDHVYRPTHLTRSIRGLGGVPTPDFPKTPQVIITPDKNRPTAYYEPSEEALRRINEIARENHIKMSCQDKKQQEAEVIVENGKNDDEIEGEADATHEKTSTKDRKLKDVSFMSSITSSDTSHNTTGSSANTSSSLSEDTTANTSKELSADDTAKTSPKQKSAHDSRNDSQEAKEDTQSPEKEGRDDRSDDSDSESDDDRSGSDSDSSTSSSTSSSSSSSSASRSSRSSSSRSGSDSENSPAKSRKDSIQEEDDNVIIHHDQPASPENTFPIYPEEDDPKETPAKEENVAEAEISETPSVTVADRALRRDSLTNLNAKISAAIVTTSSSGKLGERSVSSPKEKSETKPNHAGVTKAKISNVPKMSPMSNAKISRQLEEKRLRVLAKFKAGSAAPSKAVPPKKPANKVLKARAALNNVKKEAPKKAATKTKAAASPKKKSNTGSSSPSKSAANERESAVSKVEQVKRDLFSGDEGEQQQRTTRSQTNARKSIDAPSEDLQVLECLELRPANKSDLDASFRSSDSNSNIKEEECVYDDSKPIKKRKLQCDGVKLDEEYTVGNPDNEGNISVTTLKVTPLILLNSPPAANVSPKRSSTKAKDKGLPLATSLPKAKSTSKSKHKKPSKKSEKSKLSPTKKSTENRPLPLYEIANTRTSKSCDLLLSALSGKNEDDGLERADPRGKSACKICRHPRQTCARAEIARIRERRLDHSILQISHLTVLSLQILSLIFNGCSTDQAQKKEEGDDMDDPRKLKPGEIDPNPETKPARPDPKDMDEDELEMLSEARARLANTQGKKAKRKAREKQLEEARRLAALQKRRELRAAGIAVQQKNKRKRGINYNTEIPFEKKPALGFYDTSNEEIDPHAADFSQLKKISRTNLADKKKKKLREKKINRKKLELAKRSQVIQRNLPRPLEVNLNILRPSNDVSNLTDQQKAEELIKREMVKMMCYDIVKNPQPHINPKRAQTALNQASNYLERHPYEEFEEEEMESAKEILKNEIQVVKEGMDHGELSIDAYSTVWEECSAQVLYLESQKRYTRATLASKKDRIESYERQLERNRQHMAAEAKRAAKMEKKLKVVLGGYMNRTQVLIKQFNDVTEQIDQSRLEYSTFKFLKQQEDAAIPKRIRALEEDVNRQRTREHGLQMRFAALQDRLKELGLSEHELLANQEPIS</sequence>
<organism evidence="6 7">
    <name type="scientific">Trichogramma brassicae</name>
    <dbReference type="NCBI Taxonomy" id="86971"/>
    <lineage>
        <taxon>Eukaryota</taxon>
        <taxon>Metazoa</taxon>
        <taxon>Ecdysozoa</taxon>
        <taxon>Arthropoda</taxon>
        <taxon>Hexapoda</taxon>
        <taxon>Insecta</taxon>
        <taxon>Pterygota</taxon>
        <taxon>Neoptera</taxon>
        <taxon>Endopterygota</taxon>
        <taxon>Hymenoptera</taxon>
        <taxon>Apocrita</taxon>
        <taxon>Proctotrupomorpha</taxon>
        <taxon>Chalcidoidea</taxon>
        <taxon>Trichogrammatidae</taxon>
        <taxon>Trichogramma</taxon>
    </lineage>
</organism>
<keyword evidence="3" id="KW-0175">Coiled coil</keyword>
<name>A0A6H5IH07_9HYME</name>
<dbReference type="InterPro" id="IPR047242">
    <property type="entry name" value="CDC5L/Cef1"/>
</dbReference>
<feature type="region of interest" description="Disordered" evidence="4">
    <location>
        <begin position="281"/>
        <end position="307"/>
    </location>
</feature>
<keyword evidence="2" id="KW-0539">Nucleus</keyword>
<feature type="compositionally biased region" description="Acidic residues" evidence="4">
    <location>
        <begin position="770"/>
        <end position="779"/>
    </location>
</feature>
<gene>
    <name evidence="6" type="ORF">TBRA_LOCUS8945</name>
</gene>
<feature type="compositionally biased region" description="Low complexity" evidence="4">
    <location>
        <begin position="205"/>
        <end position="215"/>
    </location>
</feature>
<feature type="region of interest" description="Disordered" evidence="4">
    <location>
        <begin position="1318"/>
        <end position="1355"/>
    </location>
</feature>
<dbReference type="OrthoDB" id="1410009at2759"/>
<feature type="compositionally biased region" description="Low complexity" evidence="4">
    <location>
        <begin position="969"/>
        <end position="979"/>
    </location>
</feature>
<feature type="region of interest" description="Disordered" evidence="4">
    <location>
        <begin position="969"/>
        <end position="1079"/>
    </location>
</feature>
<feature type="compositionally biased region" description="Polar residues" evidence="4">
    <location>
        <begin position="488"/>
        <end position="525"/>
    </location>
</feature>
<dbReference type="GO" id="GO:0000974">
    <property type="term" value="C:Prp19 complex"/>
    <property type="evidence" value="ECO:0007669"/>
    <property type="project" value="InterPro"/>
</dbReference>
<feature type="region of interest" description="Disordered" evidence="4">
    <location>
        <begin position="387"/>
        <end position="536"/>
    </location>
</feature>
<keyword evidence="1" id="KW-0238">DNA-binding</keyword>
<evidence type="ECO:0000256" key="4">
    <source>
        <dbReference type="SAM" id="MobiDB-lite"/>
    </source>
</evidence>
<feature type="region of interest" description="Disordered" evidence="4">
    <location>
        <begin position="205"/>
        <end position="226"/>
    </location>
</feature>
<accession>A0A6H5IH07</accession>
<feature type="compositionally biased region" description="Polar residues" evidence="4">
    <location>
        <begin position="1058"/>
        <end position="1069"/>
    </location>
</feature>
<dbReference type="GO" id="GO:0005681">
    <property type="term" value="C:spliceosomal complex"/>
    <property type="evidence" value="ECO:0007669"/>
    <property type="project" value="TreeGrafter"/>
</dbReference>
<evidence type="ECO:0000256" key="2">
    <source>
        <dbReference type="ARBA" id="ARBA00023242"/>
    </source>
</evidence>
<feature type="compositionally biased region" description="Basic residues" evidence="4">
    <location>
        <begin position="454"/>
        <end position="463"/>
    </location>
</feature>
<feature type="compositionally biased region" description="Low complexity" evidence="4">
    <location>
        <begin position="785"/>
        <end position="819"/>
    </location>
</feature>
<feature type="compositionally biased region" description="Basic and acidic residues" evidence="4">
    <location>
        <begin position="464"/>
        <end position="474"/>
    </location>
</feature>
<feature type="region of interest" description="Disordered" evidence="4">
    <location>
        <begin position="1092"/>
        <end position="1113"/>
    </location>
</feature>
<feature type="compositionally biased region" description="Low complexity" evidence="4">
    <location>
        <begin position="410"/>
        <end position="420"/>
    </location>
</feature>
<reference evidence="6 7" key="1">
    <citation type="submission" date="2020-02" db="EMBL/GenBank/DDBJ databases">
        <authorList>
            <person name="Ferguson B K."/>
        </authorList>
    </citation>
    <scope>NUCLEOTIDE SEQUENCE [LARGE SCALE GENOMIC DNA]</scope>
</reference>
<dbReference type="GO" id="GO:0000398">
    <property type="term" value="P:mRNA splicing, via spliceosome"/>
    <property type="evidence" value="ECO:0007669"/>
    <property type="project" value="InterPro"/>
</dbReference>
<evidence type="ECO:0000313" key="6">
    <source>
        <dbReference type="EMBL" id="CAB0037108.1"/>
    </source>
</evidence>
<feature type="region of interest" description="Disordered" evidence="4">
    <location>
        <begin position="565"/>
        <end position="624"/>
    </location>
</feature>
<evidence type="ECO:0000256" key="1">
    <source>
        <dbReference type="ARBA" id="ARBA00023125"/>
    </source>
</evidence>
<evidence type="ECO:0000313" key="7">
    <source>
        <dbReference type="Proteomes" id="UP000479190"/>
    </source>
</evidence>
<dbReference type="GO" id="GO:0000977">
    <property type="term" value="F:RNA polymerase II transcription regulatory region sequence-specific DNA binding"/>
    <property type="evidence" value="ECO:0007669"/>
    <property type="project" value="TreeGrafter"/>
</dbReference>
<proteinExistence type="predicted"/>
<feature type="region of interest" description="Disordered" evidence="4">
    <location>
        <begin position="1163"/>
        <end position="1228"/>
    </location>
</feature>